<dbReference type="InterPro" id="IPR008302">
    <property type="entry name" value="NamZ"/>
</dbReference>
<evidence type="ECO:0000313" key="4">
    <source>
        <dbReference type="Proteomes" id="UP001597118"/>
    </source>
</evidence>
<dbReference type="InterPro" id="IPR048503">
    <property type="entry name" value="NamZ_C"/>
</dbReference>
<dbReference type="PANTHER" id="PTHR42915:SF1">
    <property type="entry name" value="PEPTIDOGLYCAN BETA-N-ACETYLMURAMIDASE NAMZ"/>
    <property type="match status" value="1"/>
</dbReference>
<feature type="domain" description="Peptidoglycan beta-N-acetylmuramidase NamZ N-terminal" evidence="1">
    <location>
        <begin position="56"/>
        <end position="254"/>
    </location>
</feature>
<dbReference type="Proteomes" id="UP001597118">
    <property type="component" value="Unassembled WGS sequence"/>
</dbReference>
<evidence type="ECO:0000313" key="3">
    <source>
        <dbReference type="EMBL" id="MFD1629715.1"/>
    </source>
</evidence>
<dbReference type="RefSeq" id="WP_379662096.1">
    <property type="nucleotide sequence ID" value="NZ_JBHUDG010000006.1"/>
</dbReference>
<dbReference type="Gene3D" id="3.90.1150.140">
    <property type="match status" value="1"/>
</dbReference>
<dbReference type="PANTHER" id="PTHR42915">
    <property type="entry name" value="HYPOTHETICAL 460 KDA PROTEIN IN FEUA-SIGW INTERGENIC REGION [PRECURSOR]"/>
    <property type="match status" value="1"/>
</dbReference>
<keyword evidence="4" id="KW-1185">Reference proteome</keyword>
<comment type="caution">
    <text evidence="3">The sequence shown here is derived from an EMBL/GenBank/DDBJ whole genome shotgun (WGS) entry which is preliminary data.</text>
</comment>
<proteinExistence type="predicted"/>
<feature type="domain" description="Peptidoglycan beta-N-acetylmuramidase NamZ C-terminal" evidence="2">
    <location>
        <begin position="258"/>
        <end position="408"/>
    </location>
</feature>
<sequence length="409" mass="46416">MNFRFIIKLFLALFVLGLQKTLWAKEPKSLHYSNDVIVTGADQTQLYVNYLKGKRVAVLANPTTIIGNRHLVDSLLDLKINIVKVFGPEHGFRGNASNGARVKDEVDEQTGLKIVSLYGNKRKPSTKDLEDVDVFLFDIQDVGCRFYTYINVLRDVMESCAENNKELLILDRPNPNGYLVDGPILDMKLKSGIGQFPVPIAHGVTIAEFAQMINGEGWLPNKMKCKLKIVKVANYNHNMLYKLPVKPSPNLNTEQSILLYPSTCLFEGTSLNHGRGTDFAFTILGSPYLKGKYKFNYTPVSKKGMSESPLYMNEICYGMDLRNYDLQALINSKKINISWMIELYKATPNKAAFFDQKISKQIGNIDYLAGVYDFRKQIAAGVSEEKIRKSWEPGLSVYKEMRKKYLIYP</sequence>
<evidence type="ECO:0000259" key="1">
    <source>
        <dbReference type="Pfam" id="PF07075"/>
    </source>
</evidence>
<organism evidence="3 4">
    <name type="scientific">Pseudopedobacter beijingensis</name>
    <dbReference type="NCBI Taxonomy" id="1207056"/>
    <lineage>
        <taxon>Bacteria</taxon>
        <taxon>Pseudomonadati</taxon>
        <taxon>Bacteroidota</taxon>
        <taxon>Sphingobacteriia</taxon>
        <taxon>Sphingobacteriales</taxon>
        <taxon>Sphingobacteriaceae</taxon>
        <taxon>Pseudopedobacter</taxon>
    </lineage>
</organism>
<dbReference type="InterPro" id="IPR048502">
    <property type="entry name" value="NamZ_N"/>
</dbReference>
<name>A0ABW4IAC8_9SPHI</name>
<dbReference type="Pfam" id="PF07075">
    <property type="entry name" value="NamZ_N"/>
    <property type="match status" value="1"/>
</dbReference>
<dbReference type="Gene3D" id="3.40.50.12170">
    <property type="entry name" value="Uncharacterised protein PF07075, DUF1343"/>
    <property type="match status" value="1"/>
</dbReference>
<gene>
    <name evidence="3" type="ORF">ACFSAH_07505</name>
</gene>
<reference evidence="4" key="1">
    <citation type="journal article" date="2019" name="Int. J. Syst. Evol. Microbiol.">
        <title>The Global Catalogue of Microorganisms (GCM) 10K type strain sequencing project: providing services to taxonomists for standard genome sequencing and annotation.</title>
        <authorList>
            <consortium name="The Broad Institute Genomics Platform"/>
            <consortium name="The Broad Institute Genome Sequencing Center for Infectious Disease"/>
            <person name="Wu L."/>
            <person name="Ma J."/>
        </authorList>
    </citation>
    <scope>NUCLEOTIDE SEQUENCE [LARGE SCALE GENOMIC DNA]</scope>
    <source>
        <strain evidence="4">CCUG 53762</strain>
    </source>
</reference>
<accession>A0ABW4IAC8</accession>
<dbReference type="PIRSF" id="PIRSF016719">
    <property type="entry name" value="UCP016719"/>
    <property type="match status" value="1"/>
</dbReference>
<evidence type="ECO:0000259" key="2">
    <source>
        <dbReference type="Pfam" id="PF20732"/>
    </source>
</evidence>
<protein>
    <submittedName>
        <fullName evidence="3">Exo-beta-N-acetylmuramidase NamZ domain-containing protein</fullName>
    </submittedName>
</protein>
<dbReference type="Pfam" id="PF20732">
    <property type="entry name" value="NamZ_C"/>
    <property type="match status" value="1"/>
</dbReference>
<dbReference type="EMBL" id="JBHUDG010000006">
    <property type="protein sequence ID" value="MFD1629715.1"/>
    <property type="molecule type" value="Genomic_DNA"/>
</dbReference>